<keyword evidence="8" id="KW-1185">Reference proteome</keyword>
<dbReference type="InterPro" id="IPR000674">
    <property type="entry name" value="Ald_Oxase/Xan_DH_a/b"/>
</dbReference>
<accession>A0ABZ0HWI6</accession>
<dbReference type="PROSITE" id="PS00197">
    <property type="entry name" value="2FE2S_FER_1"/>
    <property type="match status" value="1"/>
</dbReference>
<dbReference type="SMART" id="SM01008">
    <property type="entry name" value="Ald_Xan_dh_C"/>
    <property type="match status" value="1"/>
</dbReference>
<evidence type="ECO:0000256" key="1">
    <source>
        <dbReference type="ARBA" id="ARBA00006849"/>
    </source>
</evidence>
<dbReference type="Gene3D" id="1.10.150.120">
    <property type="entry name" value="[2Fe-2S]-binding domain"/>
    <property type="match status" value="1"/>
</dbReference>
<dbReference type="SUPFAM" id="SSF56003">
    <property type="entry name" value="Molybdenum cofactor-binding domain"/>
    <property type="match status" value="1"/>
</dbReference>
<evidence type="ECO:0000256" key="2">
    <source>
        <dbReference type="ARBA" id="ARBA00022505"/>
    </source>
</evidence>
<keyword evidence="4" id="KW-0560">Oxidoreductase</keyword>
<dbReference type="Proteomes" id="UP001626536">
    <property type="component" value="Chromosome"/>
</dbReference>
<dbReference type="Pfam" id="PF01799">
    <property type="entry name" value="Fer2_2"/>
    <property type="match status" value="1"/>
</dbReference>
<dbReference type="InterPro" id="IPR002888">
    <property type="entry name" value="2Fe-2S-bd"/>
</dbReference>
<dbReference type="InterPro" id="IPR016208">
    <property type="entry name" value="Ald_Oxase/xanthine_DH-like"/>
</dbReference>
<dbReference type="PANTHER" id="PTHR11908:SF132">
    <property type="entry name" value="ALDEHYDE OXIDASE 1-RELATED"/>
    <property type="match status" value="1"/>
</dbReference>
<dbReference type="PANTHER" id="PTHR11908">
    <property type="entry name" value="XANTHINE DEHYDROGENASE"/>
    <property type="match status" value="1"/>
</dbReference>
<dbReference type="SUPFAM" id="SSF54292">
    <property type="entry name" value="2Fe-2S ferredoxin-like"/>
    <property type="match status" value="1"/>
</dbReference>
<dbReference type="InterPro" id="IPR037165">
    <property type="entry name" value="AldOxase/xan_DH_Mopterin-bd_sf"/>
</dbReference>
<feature type="domain" description="2Fe-2S ferredoxin-type" evidence="6">
    <location>
        <begin position="6"/>
        <end position="88"/>
    </location>
</feature>
<dbReference type="InterPro" id="IPR036884">
    <property type="entry name" value="2Fe-2S-bd_dom_sf"/>
</dbReference>
<keyword evidence="2" id="KW-0500">Molybdenum</keyword>
<proteinExistence type="inferred from homology"/>
<name>A0ABZ0HWI6_9HYPH</name>
<dbReference type="EMBL" id="CP136862">
    <property type="protein sequence ID" value="WOJ90908.1"/>
    <property type="molecule type" value="Genomic_DNA"/>
</dbReference>
<evidence type="ECO:0000259" key="6">
    <source>
        <dbReference type="PROSITE" id="PS51085"/>
    </source>
</evidence>
<evidence type="ECO:0000313" key="8">
    <source>
        <dbReference type="Proteomes" id="UP001626536"/>
    </source>
</evidence>
<dbReference type="InterPro" id="IPR006058">
    <property type="entry name" value="2Fe2S_fd_BS"/>
</dbReference>
<dbReference type="RefSeq" id="WP_407340497.1">
    <property type="nucleotide sequence ID" value="NZ_CP136862.1"/>
</dbReference>
<dbReference type="InterPro" id="IPR036856">
    <property type="entry name" value="Ald_Oxase/Xan_DH_a/b_sf"/>
</dbReference>
<keyword evidence="5" id="KW-0408">Iron</keyword>
<dbReference type="Pfam" id="PF02738">
    <property type="entry name" value="MoCoBD_1"/>
    <property type="match status" value="1"/>
</dbReference>
<evidence type="ECO:0000313" key="7">
    <source>
        <dbReference type="EMBL" id="WOJ90908.1"/>
    </source>
</evidence>
<dbReference type="InterPro" id="IPR001041">
    <property type="entry name" value="2Fe-2S_ferredoxin-type"/>
</dbReference>
<dbReference type="Pfam" id="PF01315">
    <property type="entry name" value="Ald_Xan_dh_C"/>
    <property type="match status" value="1"/>
</dbReference>
<dbReference type="InterPro" id="IPR036010">
    <property type="entry name" value="2Fe-2S_ferredoxin-like_sf"/>
</dbReference>
<comment type="similarity">
    <text evidence="1">Belongs to the xanthine dehydrogenase family.</text>
</comment>
<dbReference type="CDD" id="cd00207">
    <property type="entry name" value="fer2"/>
    <property type="match status" value="1"/>
</dbReference>
<dbReference type="SUPFAM" id="SSF54665">
    <property type="entry name" value="CO dehydrogenase molybdoprotein N-domain-like"/>
    <property type="match status" value="1"/>
</dbReference>
<dbReference type="InterPro" id="IPR046867">
    <property type="entry name" value="AldOxase/xan_DH_MoCoBD2"/>
</dbReference>
<protein>
    <submittedName>
        <fullName evidence="7">Molybdopterin-dependent oxidoreductase</fullName>
    </submittedName>
</protein>
<evidence type="ECO:0000256" key="3">
    <source>
        <dbReference type="ARBA" id="ARBA00022723"/>
    </source>
</evidence>
<dbReference type="InterPro" id="IPR012675">
    <property type="entry name" value="Beta-grasp_dom_sf"/>
</dbReference>
<dbReference type="Gene3D" id="3.10.20.30">
    <property type="match status" value="1"/>
</dbReference>
<evidence type="ECO:0000256" key="5">
    <source>
        <dbReference type="ARBA" id="ARBA00023004"/>
    </source>
</evidence>
<dbReference type="Gene3D" id="3.30.365.10">
    <property type="entry name" value="Aldehyde oxidase/xanthine dehydrogenase, molybdopterin binding domain"/>
    <property type="match status" value="4"/>
</dbReference>
<dbReference type="InterPro" id="IPR008274">
    <property type="entry name" value="AldOxase/xan_DH_MoCoBD1"/>
</dbReference>
<evidence type="ECO:0000256" key="4">
    <source>
        <dbReference type="ARBA" id="ARBA00023002"/>
    </source>
</evidence>
<sequence>MSSFAPVVEFAVRRSQFNVNGRTFAAEPQAGQCLRTFLREQGYFGVKKGCDAGDCGACTVWLDGAPVHSCLVPAFRAAGRVVTTIEGLAPAGGLHPVQCAFLDAQAFQCGFCTAGMIMTAASLDAEQRNDLPHALKGNLCRCTGYGSIEEALRGVASAEPDVAGRACGASLNNPFGEAIVTGRARYTMDVAIEGVLHLKVLRSPHAHARILRIGRERTEASPGVVAVFTWENGPRQLYSTATHEDHLADPDDSYVLDDVVRFVGQRVAAVVAESEAAAEAGCRLLDIEYELLPAVFDPVAAMAPGAPVLHEKGIAAYGNVYVDIHGEVGSVADGFAAADVVHERTYSTTRVQHAHLETHGSIAWTDADGRIHVRTSSQAPFIVQQKLCHIFALRTRDVHVFTERVGGGFGGKQEMICEDLCVLATLKIGRPVKWEFTREEQFIAATTRHPMTTGVKLGARRDGVLTAIEFNVVSNTGAYGGHAGETLAASLGGPLIAYRCANKKADAYAVYTNVVPAGGFRGYGSSQTTFALECAIDELADQLGLDRFEIRRRNMIRPGDWIESVWSETSDLDFGSYGLDQCMDLVERALASGRGKTRPAGDDWLEGTGIALAMLECGPPTEHRSGAEMQMLPDGGYRLAVGSTEMGNGSVTSHRQIAAEVLGCRAGRISIINADTDLTPYDTGTFASTGTVVAGQAVALTAAAMRDNILDYASRHTGLPVGDCRLEAEAVVCGGRPIALAALHAAGVKVGHRFEAKRKAYLSPRTVAFNAHGFRVAVHRVTAEVRILQSAHAADIGRLINPMQCRGQIEGAIAMGIGWALTENMMLDAAGSVVNPSLRNYRIPAFADVPRAEVYFAETYDHIGPLGAKSQGECAINPVAPALANAIADATGVRFAHLPLTRDRMFAALGKGR</sequence>
<dbReference type="PROSITE" id="PS51085">
    <property type="entry name" value="2FE2S_FER_2"/>
    <property type="match status" value="1"/>
</dbReference>
<organism evidence="7 8">
    <name type="scientific">Methylocapsa polymorpha</name>
    <dbReference type="NCBI Taxonomy" id="3080828"/>
    <lineage>
        <taxon>Bacteria</taxon>
        <taxon>Pseudomonadati</taxon>
        <taxon>Pseudomonadota</taxon>
        <taxon>Alphaproteobacteria</taxon>
        <taxon>Hyphomicrobiales</taxon>
        <taxon>Beijerinckiaceae</taxon>
        <taxon>Methylocapsa</taxon>
    </lineage>
</organism>
<keyword evidence="3" id="KW-0479">Metal-binding</keyword>
<reference evidence="7 8" key="1">
    <citation type="submission" date="2023-10" db="EMBL/GenBank/DDBJ databases">
        <title>Novel methanotroph of the genus Methylocapsa from a subarctic wetland.</title>
        <authorList>
            <person name="Belova S.E."/>
            <person name="Oshkin I.Y."/>
            <person name="Miroshnikov K."/>
            <person name="Dedysh S.N."/>
        </authorList>
    </citation>
    <scope>NUCLEOTIDE SEQUENCE [LARGE SCALE GENOMIC DNA]</scope>
    <source>
        <strain evidence="7 8">RX1</strain>
    </source>
</reference>
<dbReference type="Gene3D" id="3.90.1170.50">
    <property type="entry name" value="Aldehyde oxidase/xanthine dehydrogenase, a/b hammerhead"/>
    <property type="match status" value="1"/>
</dbReference>
<dbReference type="Pfam" id="PF20256">
    <property type="entry name" value="MoCoBD_2"/>
    <property type="match status" value="1"/>
</dbReference>
<dbReference type="SUPFAM" id="SSF47741">
    <property type="entry name" value="CO dehydrogenase ISP C-domain like"/>
    <property type="match status" value="1"/>
</dbReference>
<gene>
    <name evidence="7" type="ORF">RZS28_06380</name>
</gene>
<dbReference type="Pfam" id="PF00111">
    <property type="entry name" value="Fer2"/>
    <property type="match status" value="1"/>
</dbReference>